<dbReference type="Proteomes" id="UP000298030">
    <property type="component" value="Unassembled WGS sequence"/>
</dbReference>
<proteinExistence type="predicted"/>
<protein>
    <submittedName>
        <fullName evidence="1">Uncharacterized protein</fullName>
    </submittedName>
</protein>
<feature type="non-terminal residue" evidence="1">
    <location>
        <position position="168"/>
    </location>
</feature>
<comment type="caution">
    <text evidence="1">The sequence shown here is derived from an EMBL/GenBank/DDBJ whole genome shotgun (WGS) entry which is preliminary data.</text>
</comment>
<reference evidence="1 2" key="1">
    <citation type="journal article" date="2019" name="Nat. Ecol. Evol.">
        <title>Megaphylogeny resolves global patterns of mushroom evolution.</title>
        <authorList>
            <person name="Varga T."/>
            <person name="Krizsan K."/>
            <person name="Foldi C."/>
            <person name="Dima B."/>
            <person name="Sanchez-Garcia M."/>
            <person name="Sanchez-Ramirez S."/>
            <person name="Szollosi G.J."/>
            <person name="Szarkandi J.G."/>
            <person name="Papp V."/>
            <person name="Albert L."/>
            <person name="Andreopoulos W."/>
            <person name="Angelini C."/>
            <person name="Antonin V."/>
            <person name="Barry K.W."/>
            <person name="Bougher N.L."/>
            <person name="Buchanan P."/>
            <person name="Buyck B."/>
            <person name="Bense V."/>
            <person name="Catcheside P."/>
            <person name="Chovatia M."/>
            <person name="Cooper J."/>
            <person name="Damon W."/>
            <person name="Desjardin D."/>
            <person name="Finy P."/>
            <person name="Geml J."/>
            <person name="Haridas S."/>
            <person name="Hughes K."/>
            <person name="Justo A."/>
            <person name="Karasinski D."/>
            <person name="Kautmanova I."/>
            <person name="Kiss B."/>
            <person name="Kocsube S."/>
            <person name="Kotiranta H."/>
            <person name="LaButti K.M."/>
            <person name="Lechner B.E."/>
            <person name="Liimatainen K."/>
            <person name="Lipzen A."/>
            <person name="Lukacs Z."/>
            <person name="Mihaltcheva S."/>
            <person name="Morgado L.N."/>
            <person name="Niskanen T."/>
            <person name="Noordeloos M.E."/>
            <person name="Ohm R.A."/>
            <person name="Ortiz-Santana B."/>
            <person name="Ovrebo C."/>
            <person name="Racz N."/>
            <person name="Riley R."/>
            <person name="Savchenko A."/>
            <person name="Shiryaev A."/>
            <person name="Soop K."/>
            <person name="Spirin V."/>
            <person name="Szebenyi C."/>
            <person name="Tomsovsky M."/>
            <person name="Tulloss R.E."/>
            <person name="Uehling J."/>
            <person name="Grigoriev I.V."/>
            <person name="Vagvolgyi C."/>
            <person name="Papp T."/>
            <person name="Martin F.M."/>
            <person name="Miettinen O."/>
            <person name="Hibbett D.S."/>
            <person name="Nagy L.G."/>
        </authorList>
    </citation>
    <scope>NUCLEOTIDE SEQUENCE [LARGE SCALE GENOMIC DNA]</scope>
    <source>
        <strain evidence="1 2">FP101781</strain>
    </source>
</reference>
<dbReference type="STRING" id="71717.A0A4Y7SWV4"/>
<sequence>DTCCQRLPPNHNIHLFMKGISSLSRVTGQEHASICQFILALVIDVVPICQSPTTASTRHWLLKSLRGLLDFLYLTQYPIHTTTTLQLMEDALTRFHDEKDVFVELGVRNHFNIPKLHFAVHYVHLIKLFGTTDNFNTEYTERLHIDLAKDAYAATNRKDEFPQMTVWL</sequence>
<accession>A0A4Y7SWV4</accession>
<organism evidence="1 2">
    <name type="scientific">Coprinellus micaceus</name>
    <name type="common">Glistening ink-cap mushroom</name>
    <name type="synonym">Coprinus micaceus</name>
    <dbReference type="NCBI Taxonomy" id="71717"/>
    <lineage>
        <taxon>Eukaryota</taxon>
        <taxon>Fungi</taxon>
        <taxon>Dikarya</taxon>
        <taxon>Basidiomycota</taxon>
        <taxon>Agaricomycotina</taxon>
        <taxon>Agaricomycetes</taxon>
        <taxon>Agaricomycetidae</taxon>
        <taxon>Agaricales</taxon>
        <taxon>Agaricineae</taxon>
        <taxon>Psathyrellaceae</taxon>
        <taxon>Coprinellus</taxon>
    </lineage>
</organism>
<name>A0A4Y7SWV4_COPMI</name>
<evidence type="ECO:0000313" key="1">
    <source>
        <dbReference type="EMBL" id="TEB26114.1"/>
    </source>
</evidence>
<dbReference type="AlphaFoldDB" id="A0A4Y7SWV4"/>
<gene>
    <name evidence="1" type="ORF">FA13DRAFT_1566776</name>
</gene>
<dbReference type="EMBL" id="QPFP01000051">
    <property type="protein sequence ID" value="TEB26114.1"/>
    <property type="molecule type" value="Genomic_DNA"/>
</dbReference>
<feature type="non-terminal residue" evidence="1">
    <location>
        <position position="1"/>
    </location>
</feature>
<evidence type="ECO:0000313" key="2">
    <source>
        <dbReference type="Proteomes" id="UP000298030"/>
    </source>
</evidence>
<keyword evidence="2" id="KW-1185">Reference proteome</keyword>
<dbReference type="OrthoDB" id="3252362at2759"/>